<evidence type="ECO:0000256" key="5">
    <source>
        <dbReference type="ARBA" id="ARBA00023288"/>
    </source>
</evidence>
<dbReference type="OrthoDB" id="9798191at2"/>
<feature type="chain" id="PRO_5039596936" evidence="6">
    <location>
        <begin position="21"/>
        <end position="411"/>
    </location>
</feature>
<gene>
    <name evidence="7" type="ORF">C4B60_16135</name>
</gene>
<dbReference type="Pfam" id="PF13416">
    <property type="entry name" value="SBP_bac_8"/>
    <property type="match status" value="1"/>
</dbReference>
<evidence type="ECO:0000256" key="6">
    <source>
        <dbReference type="SAM" id="SignalP"/>
    </source>
</evidence>
<keyword evidence="8" id="KW-1185">Reference proteome</keyword>
<evidence type="ECO:0000256" key="1">
    <source>
        <dbReference type="ARBA" id="ARBA00022475"/>
    </source>
</evidence>
<dbReference type="AlphaFoldDB" id="A0A2S5G8Q8"/>
<dbReference type="EMBL" id="PREZ01000006">
    <property type="protein sequence ID" value="PPA69325.1"/>
    <property type="molecule type" value="Genomic_DNA"/>
</dbReference>
<dbReference type="InterPro" id="IPR050490">
    <property type="entry name" value="Bact_solute-bd_prot1"/>
</dbReference>
<protein>
    <submittedName>
        <fullName evidence="7">ABC transporter substrate-binding protein</fullName>
    </submittedName>
</protein>
<evidence type="ECO:0000256" key="2">
    <source>
        <dbReference type="ARBA" id="ARBA00022729"/>
    </source>
</evidence>
<dbReference type="PANTHER" id="PTHR43649:SF33">
    <property type="entry name" value="POLYGALACTURONAN_RHAMNOGALACTURONAN-BINDING PROTEIN YTCQ"/>
    <property type="match status" value="1"/>
</dbReference>
<keyword evidence="2 6" id="KW-0732">Signal</keyword>
<name>A0A2S5G8Q8_9BACL</name>
<keyword evidence="5" id="KW-0449">Lipoprotein</keyword>
<keyword evidence="4" id="KW-0564">Palmitate</keyword>
<evidence type="ECO:0000313" key="7">
    <source>
        <dbReference type="EMBL" id="PPA69325.1"/>
    </source>
</evidence>
<dbReference type="PROSITE" id="PS51257">
    <property type="entry name" value="PROKAR_LIPOPROTEIN"/>
    <property type="match status" value="1"/>
</dbReference>
<feature type="signal peptide" evidence="6">
    <location>
        <begin position="1"/>
        <end position="20"/>
    </location>
</feature>
<comment type="caution">
    <text evidence="7">The sequence shown here is derived from an EMBL/GenBank/DDBJ whole genome shotgun (WGS) entry which is preliminary data.</text>
</comment>
<proteinExistence type="predicted"/>
<evidence type="ECO:0000256" key="3">
    <source>
        <dbReference type="ARBA" id="ARBA00023136"/>
    </source>
</evidence>
<keyword evidence="1" id="KW-1003">Cell membrane</keyword>
<organism evidence="7 8">
    <name type="scientific">Jeotgalibacillus proteolyticus</name>
    <dbReference type="NCBI Taxonomy" id="2082395"/>
    <lineage>
        <taxon>Bacteria</taxon>
        <taxon>Bacillati</taxon>
        <taxon>Bacillota</taxon>
        <taxon>Bacilli</taxon>
        <taxon>Bacillales</taxon>
        <taxon>Caryophanaceae</taxon>
        <taxon>Jeotgalibacillus</taxon>
    </lineage>
</organism>
<accession>A0A2S5G8Q8</accession>
<keyword evidence="3" id="KW-0472">Membrane</keyword>
<dbReference type="Gene3D" id="3.40.190.10">
    <property type="entry name" value="Periplasmic binding protein-like II"/>
    <property type="match status" value="2"/>
</dbReference>
<dbReference type="PANTHER" id="PTHR43649">
    <property type="entry name" value="ARABINOSE-BINDING PROTEIN-RELATED"/>
    <property type="match status" value="1"/>
</dbReference>
<sequence length="411" mass="46213">MMNWKTASFAIGFSSIMLLAGCGDQPAEDGVVELELFSNKTENIGTYQGLIEKFEAEHDNIRVNLYAPPDAETLLRTRLVKDDMPDIVAIAGSALYGELTQANMLVNYEESPMLNNIQPAYLEMLSELEGNESTGIHGVPFAANANTVIYNKEKLADLGYEVPETWDEFIEVLTAAKEAGEVPIYFTLQDAWTAMPAWNSIAGVLQPEQFAERKTNGELTFKETHAEAAEKIHELLDYGHNRMYGIGYNDGNREFAQGNGVFYFQGNWAVPEILTTNPDLDLGVFAMPVSNEPEENKLVSGVDVLFATMQDTEYPEEAEAFISFMLEEEQSAQYMEEQAAFSVLEGVLSDDPYMEGIRQNFENGEITSFPDHFYPPGMGAENMIQEYLYRGDANSFLNRLDREWDQIQLRF</sequence>
<dbReference type="SUPFAM" id="SSF53850">
    <property type="entry name" value="Periplasmic binding protein-like II"/>
    <property type="match status" value="1"/>
</dbReference>
<evidence type="ECO:0000256" key="4">
    <source>
        <dbReference type="ARBA" id="ARBA00023139"/>
    </source>
</evidence>
<evidence type="ECO:0000313" key="8">
    <source>
        <dbReference type="Proteomes" id="UP000239047"/>
    </source>
</evidence>
<dbReference type="InterPro" id="IPR006059">
    <property type="entry name" value="SBP"/>
</dbReference>
<dbReference type="Proteomes" id="UP000239047">
    <property type="component" value="Unassembled WGS sequence"/>
</dbReference>
<reference evidence="7 8" key="1">
    <citation type="submission" date="2018-02" db="EMBL/GenBank/DDBJ databases">
        <title>Jeotgalibacillus proteolyticum sp. nov. a protease producing bacterium isolated from ocean sediments of Laizhou Bay.</title>
        <authorList>
            <person name="Li Y."/>
        </authorList>
    </citation>
    <scope>NUCLEOTIDE SEQUENCE [LARGE SCALE GENOMIC DNA]</scope>
    <source>
        <strain evidence="7 8">22-7</strain>
    </source>
</reference>